<dbReference type="Gene3D" id="3.10.560.10">
    <property type="entry name" value="Outer membrane lipoprotein wza domain like"/>
    <property type="match status" value="1"/>
</dbReference>
<accession>A0A839HMN4</accession>
<name>A0A839HMN4_9BURK</name>
<evidence type="ECO:0000256" key="1">
    <source>
        <dbReference type="ARBA" id="ARBA00022729"/>
    </source>
</evidence>
<organism evidence="3 4">
    <name type="scientific">Aquariibacter albus</name>
    <dbReference type="NCBI Taxonomy" id="2759899"/>
    <lineage>
        <taxon>Bacteria</taxon>
        <taxon>Pseudomonadati</taxon>
        <taxon>Pseudomonadota</taxon>
        <taxon>Betaproteobacteria</taxon>
        <taxon>Burkholderiales</taxon>
        <taxon>Sphaerotilaceae</taxon>
        <taxon>Aquariibacter</taxon>
    </lineage>
</organism>
<sequence length="289" mass="31517">MSLHALKLSRPTRLRPALTGLAVALLAAGCTTTPVERQNDLSAKAQSHEAYVASSPKAAAPARYRLQVGDILDLRFRRTDEVNDIANVRPDGLISLRWVGEVQAAGLTPAELAAQIEKSYAEVLTDPKVDVIVRSFQPSRVYVGGEVVRPGELQLSGSLSALQAIVRAGDFGPDARRDSIIVIRQNGAAEPEYILLDFGNSAESRLAEARKKPCSPENPLACDGMKVLRPEGFVLEPLDVVFVPKTRIAGVAQFFERYINQIVPLWRNFGLSLTYLVSRDRTSITTTTP</sequence>
<keyword evidence="4" id="KW-1185">Reference proteome</keyword>
<dbReference type="InterPro" id="IPR003715">
    <property type="entry name" value="Poly_export_N"/>
</dbReference>
<dbReference type="Pfam" id="PF02563">
    <property type="entry name" value="Poly_export"/>
    <property type="match status" value="1"/>
</dbReference>
<keyword evidence="1" id="KW-0732">Signal</keyword>
<feature type="domain" description="Polysaccharide export protein N-terminal" evidence="2">
    <location>
        <begin position="59"/>
        <end position="133"/>
    </location>
</feature>
<reference evidence="3 4" key="1">
    <citation type="submission" date="2020-08" db="EMBL/GenBank/DDBJ databases">
        <title>Aquariorum lacteus gen. nov., sp. nov., a new member of the family Comamonadaceae, isolated from freshwater aquarium.</title>
        <authorList>
            <person name="Chun S.-J."/>
        </authorList>
    </citation>
    <scope>NUCLEOTIDE SEQUENCE [LARGE SCALE GENOMIC DNA]</scope>
    <source>
        <strain evidence="3 4">SJAQ100</strain>
    </source>
</reference>
<evidence type="ECO:0000313" key="4">
    <source>
        <dbReference type="Proteomes" id="UP000586093"/>
    </source>
</evidence>
<gene>
    <name evidence="3" type="ORF">H4F90_15030</name>
</gene>
<dbReference type="PANTHER" id="PTHR33619:SF3">
    <property type="entry name" value="POLYSACCHARIDE EXPORT PROTEIN GFCE-RELATED"/>
    <property type="match status" value="1"/>
</dbReference>
<dbReference type="Proteomes" id="UP000586093">
    <property type="component" value="Unassembled WGS sequence"/>
</dbReference>
<dbReference type="PANTHER" id="PTHR33619">
    <property type="entry name" value="POLYSACCHARIDE EXPORT PROTEIN GFCE-RELATED"/>
    <property type="match status" value="1"/>
</dbReference>
<evidence type="ECO:0000259" key="2">
    <source>
        <dbReference type="Pfam" id="PF02563"/>
    </source>
</evidence>
<protein>
    <submittedName>
        <fullName evidence="3">Polysaccharide biosynthesis/export family protein</fullName>
    </submittedName>
</protein>
<comment type="caution">
    <text evidence="3">The sequence shown here is derived from an EMBL/GenBank/DDBJ whole genome shotgun (WGS) entry which is preliminary data.</text>
</comment>
<evidence type="ECO:0000313" key="3">
    <source>
        <dbReference type="EMBL" id="MBB1163286.1"/>
    </source>
</evidence>
<dbReference type="AlphaFoldDB" id="A0A839HMN4"/>
<dbReference type="InterPro" id="IPR049712">
    <property type="entry name" value="Poly_export"/>
</dbReference>
<dbReference type="PROSITE" id="PS51257">
    <property type="entry name" value="PROKAR_LIPOPROTEIN"/>
    <property type="match status" value="1"/>
</dbReference>
<dbReference type="RefSeq" id="WP_182666070.1">
    <property type="nucleotide sequence ID" value="NZ_JACIVI010000008.1"/>
</dbReference>
<dbReference type="GO" id="GO:0015159">
    <property type="term" value="F:polysaccharide transmembrane transporter activity"/>
    <property type="evidence" value="ECO:0007669"/>
    <property type="project" value="InterPro"/>
</dbReference>
<dbReference type="Gene3D" id="3.30.1950.10">
    <property type="entry name" value="wza like domain"/>
    <property type="match status" value="1"/>
</dbReference>
<dbReference type="EMBL" id="JACIVI010000008">
    <property type="protein sequence ID" value="MBB1163286.1"/>
    <property type="molecule type" value="Genomic_DNA"/>
</dbReference>
<proteinExistence type="predicted"/>